<dbReference type="NCBIfam" id="TIGR00199">
    <property type="entry name" value="PncC_domain"/>
    <property type="match status" value="1"/>
</dbReference>
<evidence type="ECO:0000313" key="2">
    <source>
        <dbReference type="EMBL" id="NYE49132.1"/>
    </source>
</evidence>
<protein>
    <submittedName>
        <fullName evidence="2">Nicotinamide-nucleotide amidase</fullName>
        <ecNumber evidence="2">3.5.1.42</ecNumber>
    </submittedName>
</protein>
<gene>
    <name evidence="2" type="ORF">HDA32_004252</name>
</gene>
<name>A0A852U1B3_9ACTN</name>
<dbReference type="SUPFAM" id="SSF142433">
    <property type="entry name" value="CinA-like"/>
    <property type="match status" value="1"/>
</dbReference>
<dbReference type="EC" id="3.5.1.42" evidence="2"/>
<dbReference type="EMBL" id="JACCCC010000001">
    <property type="protein sequence ID" value="NYE49132.1"/>
    <property type="molecule type" value="Genomic_DNA"/>
</dbReference>
<dbReference type="Gene3D" id="3.90.950.20">
    <property type="entry name" value="CinA-like"/>
    <property type="match status" value="1"/>
</dbReference>
<dbReference type="AlphaFoldDB" id="A0A852U1B3"/>
<accession>A0A852U1B3</accession>
<keyword evidence="3" id="KW-1185">Reference proteome</keyword>
<dbReference type="Proteomes" id="UP000589036">
    <property type="component" value="Unassembled WGS sequence"/>
</dbReference>
<sequence>MPSPPPLPARDAAVGVHRLLGARSATLATAESLTGGLIGAVLTDVAGASATYRGGVVAYATEVKARVLGVPEALLAEHGAVHPDVAAHMAHGVRRLLTATYGLAVTGVAGPEPQDGRPVGTVFAAVCGPGGPAEVAGFHLSGDRARIRCDTADQALWLLHETVAGTTAK</sequence>
<dbReference type="InterPro" id="IPR036653">
    <property type="entry name" value="CinA-like_C"/>
</dbReference>
<dbReference type="RefSeq" id="WP_179644848.1">
    <property type="nucleotide sequence ID" value="NZ_BAAAYY010000031.1"/>
</dbReference>
<dbReference type="GO" id="GO:0019159">
    <property type="term" value="F:nicotinamide-nucleotide amidase activity"/>
    <property type="evidence" value="ECO:0007669"/>
    <property type="project" value="UniProtKB-EC"/>
</dbReference>
<keyword evidence="2" id="KW-0378">Hydrolase</keyword>
<feature type="domain" description="CinA C-terminal" evidence="1">
    <location>
        <begin position="15"/>
        <end position="162"/>
    </location>
</feature>
<evidence type="ECO:0000259" key="1">
    <source>
        <dbReference type="Pfam" id="PF02464"/>
    </source>
</evidence>
<dbReference type="Pfam" id="PF02464">
    <property type="entry name" value="CinA"/>
    <property type="match status" value="1"/>
</dbReference>
<reference evidence="2 3" key="1">
    <citation type="submission" date="2020-07" db="EMBL/GenBank/DDBJ databases">
        <title>Sequencing the genomes of 1000 actinobacteria strains.</title>
        <authorList>
            <person name="Klenk H.-P."/>
        </authorList>
    </citation>
    <scope>NUCLEOTIDE SEQUENCE [LARGE SCALE GENOMIC DNA]</scope>
    <source>
        <strain evidence="2 3">CXB654</strain>
    </source>
</reference>
<evidence type="ECO:0000313" key="3">
    <source>
        <dbReference type="Proteomes" id="UP000589036"/>
    </source>
</evidence>
<organism evidence="2 3">
    <name type="scientific">Spinactinospora alkalitolerans</name>
    <dbReference type="NCBI Taxonomy" id="687207"/>
    <lineage>
        <taxon>Bacteria</taxon>
        <taxon>Bacillati</taxon>
        <taxon>Actinomycetota</taxon>
        <taxon>Actinomycetes</taxon>
        <taxon>Streptosporangiales</taxon>
        <taxon>Nocardiopsidaceae</taxon>
        <taxon>Spinactinospora</taxon>
    </lineage>
</organism>
<dbReference type="InterPro" id="IPR008136">
    <property type="entry name" value="CinA_C"/>
</dbReference>
<proteinExistence type="predicted"/>
<comment type="caution">
    <text evidence="2">The sequence shown here is derived from an EMBL/GenBank/DDBJ whole genome shotgun (WGS) entry which is preliminary data.</text>
</comment>